<keyword evidence="12" id="KW-0584">Phenylalanine biosynthesis</keyword>
<dbReference type="EC" id="4.2.1.51" evidence="6"/>
<dbReference type="PANTHER" id="PTHR21022:SF19">
    <property type="entry name" value="PREPHENATE DEHYDRATASE-RELATED"/>
    <property type="match status" value="1"/>
</dbReference>
<reference evidence="23" key="1">
    <citation type="journal article" date="2021" name="PeerJ">
        <title>Extensive microbial diversity within the chicken gut microbiome revealed by metagenomics and culture.</title>
        <authorList>
            <person name="Gilroy R."/>
            <person name="Ravi A."/>
            <person name="Getino M."/>
            <person name="Pursley I."/>
            <person name="Horton D.L."/>
            <person name="Alikhan N.F."/>
            <person name="Baker D."/>
            <person name="Gharbi K."/>
            <person name="Hall N."/>
            <person name="Watson M."/>
            <person name="Adriaenssens E.M."/>
            <person name="Foster-Nyarko E."/>
            <person name="Jarju S."/>
            <person name="Secka A."/>
            <person name="Antonio M."/>
            <person name="Oren A."/>
            <person name="Chaudhuri R.R."/>
            <person name="La Ragione R."/>
            <person name="Hildebrand F."/>
            <person name="Pallen M.J."/>
        </authorList>
    </citation>
    <scope>NUCLEOTIDE SEQUENCE</scope>
    <source>
        <strain evidence="23">ChiBcec8-13705</strain>
    </source>
</reference>
<evidence type="ECO:0000259" key="22">
    <source>
        <dbReference type="PROSITE" id="PS51671"/>
    </source>
</evidence>
<comment type="function">
    <text evidence="2">Catalyzes the Claisen rearrangement of chorismate to prephenate and the decarboxylation/dehydration of prephenate to phenylpyruvate.</text>
</comment>
<dbReference type="GO" id="GO:0004106">
    <property type="term" value="F:chorismate mutase activity"/>
    <property type="evidence" value="ECO:0007669"/>
    <property type="project" value="UniProtKB-EC"/>
</dbReference>
<dbReference type="Pfam" id="PF00800">
    <property type="entry name" value="PDT"/>
    <property type="match status" value="1"/>
</dbReference>
<dbReference type="CDD" id="cd04905">
    <property type="entry name" value="ACT_CM-PDT"/>
    <property type="match status" value="1"/>
</dbReference>
<dbReference type="Gene3D" id="1.20.59.10">
    <property type="entry name" value="Chorismate mutase"/>
    <property type="match status" value="1"/>
</dbReference>
<keyword evidence="10" id="KW-0028">Amino-acid biosynthesis</keyword>
<reference evidence="23" key="2">
    <citation type="submission" date="2021-04" db="EMBL/GenBank/DDBJ databases">
        <authorList>
            <person name="Gilroy R."/>
        </authorList>
    </citation>
    <scope>NUCLEOTIDE SEQUENCE</scope>
    <source>
        <strain evidence="23">ChiBcec8-13705</strain>
    </source>
</reference>
<comment type="pathway">
    <text evidence="4">Amino-acid biosynthesis; L-phenylalanine biosynthesis; phenylpyruvate from prephenate: step 1/1.</text>
</comment>
<dbReference type="SMART" id="SM00830">
    <property type="entry name" value="CM_2"/>
    <property type="match status" value="1"/>
</dbReference>
<evidence type="ECO:0000256" key="1">
    <source>
        <dbReference type="ARBA" id="ARBA00000824"/>
    </source>
</evidence>
<dbReference type="AlphaFoldDB" id="A0A9D2M7T3"/>
<evidence type="ECO:0000256" key="14">
    <source>
        <dbReference type="ARBA" id="ARBA00023239"/>
    </source>
</evidence>
<keyword evidence="11" id="KW-0057">Aromatic amino acid biosynthesis</keyword>
<dbReference type="InterPro" id="IPR036979">
    <property type="entry name" value="CM_dom_sf"/>
</dbReference>
<evidence type="ECO:0000256" key="12">
    <source>
        <dbReference type="ARBA" id="ARBA00023222"/>
    </source>
</evidence>
<dbReference type="PROSITE" id="PS51671">
    <property type="entry name" value="ACT"/>
    <property type="match status" value="1"/>
</dbReference>
<feature type="site" description="Essential for prephenate dehydratase activity" evidence="19">
    <location>
        <position position="261"/>
    </location>
</feature>
<comment type="catalytic activity">
    <reaction evidence="18">
        <text>prephenate + H(+) = 3-phenylpyruvate + CO2 + H2O</text>
        <dbReference type="Rhea" id="RHEA:21648"/>
        <dbReference type="ChEBI" id="CHEBI:15377"/>
        <dbReference type="ChEBI" id="CHEBI:15378"/>
        <dbReference type="ChEBI" id="CHEBI:16526"/>
        <dbReference type="ChEBI" id="CHEBI:18005"/>
        <dbReference type="ChEBI" id="CHEBI:29934"/>
        <dbReference type="EC" id="4.2.1.51"/>
    </reaction>
</comment>
<comment type="subcellular location">
    <subcellularLocation>
        <location evidence="3">Cytoplasm</location>
    </subcellularLocation>
</comment>
<dbReference type="PIRSF" id="PIRSF001500">
    <property type="entry name" value="Chor_mut_pdt_Ppr"/>
    <property type="match status" value="1"/>
</dbReference>
<dbReference type="InterPro" id="IPR002701">
    <property type="entry name" value="CM_II_prokaryot"/>
</dbReference>
<evidence type="ECO:0000313" key="24">
    <source>
        <dbReference type="Proteomes" id="UP000886803"/>
    </source>
</evidence>
<dbReference type="SUPFAM" id="SSF55021">
    <property type="entry name" value="ACT-like"/>
    <property type="match status" value="1"/>
</dbReference>
<dbReference type="Gene3D" id="3.30.70.260">
    <property type="match status" value="1"/>
</dbReference>
<dbReference type="Pfam" id="PF01817">
    <property type="entry name" value="CM_2"/>
    <property type="match status" value="1"/>
</dbReference>
<evidence type="ECO:0000256" key="18">
    <source>
        <dbReference type="ARBA" id="ARBA00047848"/>
    </source>
</evidence>
<comment type="catalytic activity">
    <reaction evidence="1">
        <text>chorismate = prephenate</text>
        <dbReference type="Rhea" id="RHEA:13897"/>
        <dbReference type="ChEBI" id="CHEBI:29748"/>
        <dbReference type="ChEBI" id="CHEBI:29934"/>
        <dbReference type="EC" id="5.4.99.5"/>
    </reaction>
</comment>
<keyword evidence="13 23" id="KW-0413">Isomerase</keyword>
<dbReference type="Proteomes" id="UP000886803">
    <property type="component" value="Unassembled WGS sequence"/>
</dbReference>
<evidence type="ECO:0000313" key="23">
    <source>
        <dbReference type="EMBL" id="HJB42271.1"/>
    </source>
</evidence>
<comment type="caution">
    <text evidence="23">The sequence shown here is derived from an EMBL/GenBank/DDBJ whole genome shotgun (WGS) entry which is preliminary data.</text>
</comment>
<feature type="domain" description="ACT" evidence="22">
    <location>
        <begin position="284"/>
        <end position="366"/>
    </location>
</feature>
<feature type="domain" description="Chorismate mutase" evidence="20">
    <location>
        <begin position="1"/>
        <end position="84"/>
    </location>
</feature>
<dbReference type="SUPFAM" id="SSF48600">
    <property type="entry name" value="Chorismate mutase II"/>
    <property type="match status" value="1"/>
</dbReference>
<evidence type="ECO:0000256" key="11">
    <source>
        <dbReference type="ARBA" id="ARBA00023141"/>
    </source>
</evidence>
<evidence type="ECO:0000256" key="5">
    <source>
        <dbReference type="ARBA" id="ARBA00004817"/>
    </source>
</evidence>
<evidence type="ECO:0000256" key="13">
    <source>
        <dbReference type="ARBA" id="ARBA00023235"/>
    </source>
</evidence>
<organism evidence="23 24">
    <name type="scientific">Candidatus Gemmiger avicola</name>
    <dbReference type="NCBI Taxonomy" id="2838605"/>
    <lineage>
        <taxon>Bacteria</taxon>
        <taxon>Bacillati</taxon>
        <taxon>Bacillota</taxon>
        <taxon>Clostridia</taxon>
        <taxon>Eubacteriales</taxon>
        <taxon>Gemmiger</taxon>
    </lineage>
</organism>
<protein>
    <recommendedName>
        <fullName evidence="7">Bifunctional chorismate mutase/prephenate dehydratase</fullName>
        <ecNumber evidence="6">4.2.1.51</ecNumber>
    </recommendedName>
    <alternativeName>
        <fullName evidence="17">Chorismate mutase-prephenate dehydratase</fullName>
    </alternativeName>
    <alternativeName>
        <fullName evidence="8">Prephenate dehydratase</fullName>
    </alternativeName>
    <alternativeName>
        <fullName evidence="16">p-protein</fullName>
    </alternativeName>
</protein>
<dbReference type="InterPro" id="IPR008242">
    <property type="entry name" value="Chor_mutase/pphenate_deHydtase"/>
</dbReference>
<feature type="domain" description="Prephenate dehydratase" evidence="21">
    <location>
        <begin position="92"/>
        <end position="268"/>
    </location>
</feature>
<evidence type="ECO:0000256" key="17">
    <source>
        <dbReference type="ARBA" id="ARBA00031520"/>
    </source>
</evidence>
<dbReference type="SUPFAM" id="SSF53850">
    <property type="entry name" value="Periplasmic binding protein-like II"/>
    <property type="match status" value="1"/>
</dbReference>
<dbReference type="InterPro" id="IPR001086">
    <property type="entry name" value="Preph_deHydtase"/>
</dbReference>
<evidence type="ECO:0000256" key="8">
    <source>
        <dbReference type="ARBA" id="ARBA00021872"/>
    </source>
</evidence>
<evidence type="ECO:0000256" key="6">
    <source>
        <dbReference type="ARBA" id="ARBA00013147"/>
    </source>
</evidence>
<evidence type="ECO:0000259" key="21">
    <source>
        <dbReference type="PROSITE" id="PS51171"/>
    </source>
</evidence>
<dbReference type="PROSITE" id="PS51171">
    <property type="entry name" value="PREPHENATE_DEHYDR_3"/>
    <property type="match status" value="1"/>
</dbReference>
<evidence type="ECO:0000256" key="19">
    <source>
        <dbReference type="PIRSR" id="PIRSR001500-2"/>
    </source>
</evidence>
<dbReference type="GO" id="GO:0004664">
    <property type="term" value="F:prephenate dehydratase activity"/>
    <property type="evidence" value="ECO:0007669"/>
    <property type="project" value="UniProtKB-EC"/>
</dbReference>
<comment type="pathway">
    <text evidence="5">Metabolic intermediate biosynthesis; prephenate biosynthesis; prephenate from chorismate: step 1/1.</text>
</comment>
<accession>A0A9D2M7T3</accession>
<dbReference type="PANTHER" id="PTHR21022">
    <property type="entry name" value="PREPHENATE DEHYDRATASE P PROTEIN"/>
    <property type="match status" value="1"/>
</dbReference>
<evidence type="ECO:0000256" key="7">
    <source>
        <dbReference type="ARBA" id="ARBA00014401"/>
    </source>
</evidence>
<sequence>MDDLQQARAAIDEIDAEMAALFERRMQAVGQVARYKAATGKPVFDPAREDAVIAKNTARLQDETLRGYYRSFLQQAMAVSRAYQRQLLGRDVAAYQGVEGAWSHIALRKLLPAAKPRAFATWAEVCDAVAAGDAGYGVLPFENSSAGDVSAVLDLLYAHPELAIVRMFDLPIRQDLLALPGAQLSDIRLVISHQQALAQSSAFLQSRKLPTRAWGNTADAARHVAESGDKTLAAIASAQTAELYGLEILAPGVNEDGDNTTRFLVIARADAAAPVPPAAGRRMALLFTVDHKPGKLAEVIRLIGEQGFNMENIKSRPLPHVPFEYYFYVQLVCPDTDAPARCAALCDALQNLCRTLRSLGVFETGPDETPL</sequence>
<evidence type="ECO:0000256" key="16">
    <source>
        <dbReference type="ARBA" id="ARBA00031175"/>
    </source>
</evidence>
<keyword evidence="15" id="KW-0511">Multifunctional enzyme</keyword>
<dbReference type="CDD" id="cd13631">
    <property type="entry name" value="PBP2_Ct-PDT_like"/>
    <property type="match status" value="1"/>
</dbReference>
<evidence type="ECO:0000256" key="9">
    <source>
        <dbReference type="ARBA" id="ARBA00022490"/>
    </source>
</evidence>
<dbReference type="GO" id="GO:0005737">
    <property type="term" value="C:cytoplasm"/>
    <property type="evidence" value="ECO:0007669"/>
    <property type="project" value="UniProtKB-SubCell"/>
</dbReference>
<keyword evidence="14" id="KW-0456">Lyase</keyword>
<dbReference type="GO" id="GO:0046417">
    <property type="term" value="P:chorismate metabolic process"/>
    <property type="evidence" value="ECO:0007669"/>
    <property type="project" value="InterPro"/>
</dbReference>
<keyword evidence="9" id="KW-0963">Cytoplasm</keyword>
<dbReference type="InterPro" id="IPR045865">
    <property type="entry name" value="ACT-like_dom_sf"/>
</dbReference>
<dbReference type="InterPro" id="IPR036263">
    <property type="entry name" value="Chorismate_II_sf"/>
</dbReference>
<dbReference type="InterPro" id="IPR002912">
    <property type="entry name" value="ACT_dom"/>
</dbReference>
<dbReference type="PROSITE" id="PS51168">
    <property type="entry name" value="CHORISMATE_MUT_2"/>
    <property type="match status" value="1"/>
</dbReference>
<evidence type="ECO:0000259" key="20">
    <source>
        <dbReference type="PROSITE" id="PS51168"/>
    </source>
</evidence>
<gene>
    <name evidence="23" type="ORF">H9945_07215</name>
</gene>
<name>A0A9D2M7T3_9FIRM</name>
<dbReference type="GO" id="GO:0009094">
    <property type="term" value="P:L-phenylalanine biosynthetic process"/>
    <property type="evidence" value="ECO:0007669"/>
    <property type="project" value="UniProtKB-KW"/>
</dbReference>
<evidence type="ECO:0000256" key="4">
    <source>
        <dbReference type="ARBA" id="ARBA00004741"/>
    </source>
</evidence>
<proteinExistence type="predicted"/>
<evidence type="ECO:0000256" key="2">
    <source>
        <dbReference type="ARBA" id="ARBA00002364"/>
    </source>
</evidence>
<dbReference type="EMBL" id="DWYG01000122">
    <property type="protein sequence ID" value="HJB42271.1"/>
    <property type="molecule type" value="Genomic_DNA"/>
</dbReference>
<evidence type="ECO:0000256" key="3">
    <source>
        <dbReference type="ARBA" id="ARBA00004496"/>
    </source>
</evidence>
<evidence type="ECO:0000256" key="15">
    <source>
        <dbReference type="ARBA" id="ARBA00023268"/>
    </source>
</evidence>
<evidence type="ECO:0000256" key="10">
    <source>
        <dbReference type="ARBA" id="ARBA00022605"/>
    </source>
</evidence>
<dbReference type="Gene3D" id="3.40.190.10">
    <property type="entry name" value="Periplasmic binding protein-like II"/>
    <property type="match status" value="2"/>
</dbReference>